<dbReference type="Proteomes" id="UP000000753">
    <property type="component" value="Chromosome"/>
</dbReference>
<evidence type="ECO:0000313" key="3">
    <source>
        <dbReference type="Proteomes" id="UP000000753"/>
    </source>
</evidence>
<keyword evidence="1" id="KW-1133">Transmembrane helix</keyword>
<dbReference type="eggNOG" id="ENOG50318V5">
    <property type="taxonomic scope" value="Bacteria"/>
</dbReference>
<evidence type="ECO:0000313" key="2">
    <source>
        <dbReference type="EMBL" id="ACJ30469.1"/>
    </source>
</evidence>
<dbReference type="HOGENOM" id="CLU_1804886_0_0_6"/>
<dbReference type="Pfam" id="PF07254">
    <property type="entry name" value="Cpta_toxin"/>
    <property type="match status" value="1"/>
</dbReference>
<reference evidence="2 3" key="1">
    <citation type="journal article" date="2008" name="PLoS ONE">
        <title>Environmental adaptation: genomic analysis of the piezotolerant and psychrotolerant deep-sea iron reducing bacterium Shewanella piezotolerans WP3.</title>
        <authorList>
            <person name="Wang F."/>
            <person name="Wang J."/>
            <person name="Jian H."/>
            <person name="Zhang B."/>
            <person name="Li S."/>
            <person name="Wang F."/>
            <person name="Zeng X."/>
            <person name="Gao L."/>
            <person name="Bartlett D.H."/>
            <person name="Yu J."/>
            <person name="Hu S."/>
            <person name="Xiao X."/>
        </authorList>
    </citation>
    <scope>NUCLEOTIDE SEQUENCE [LARGE SCALE GENOMIC DNA]</scope>
    <source>
        <strain evidence="3">WP3 / JCM 13877</strain>
    </source>
</reference>
<accession>B8CQK3</accession>
<keyword evidence="3" id="KW-1185">Reference proteome</keyword>
<evidence type="ECO:0008006" key="4">
    <source>
        <dbReference type="Google" id="ProtNLM"/>
    </source>
</evidence>
<dbReference type="AlphaFoldDB" id="B8CQK3"/>
<proteinExistence type="predicted"/>
<organism evidence="2 3">
    <name type="scientific">Shewanella piezotolerans (strain WP3 / JCM 13877)</name>
    <dbReference type="NCBI Taxonomy" id="225849"/>
    <lineage>
        <taxon>Bacteria</taxon>
        <taxon>Pseudomonadati</taxon>
        <taxon>Pseudomonadota</taxon>
        <taxon>Gammaproteobacteria</taxon>
        <taxon>Alteromonadales</taxon>
        <taxon>Shewanellaceae</taxon>
        <taxon>Shewanella</taxon>
    </lineage>
</organism>
<dbReference type="RefSeq" id="WP_020913812.1">
    <property type="nucleotide sequence ID" value="NC_011566.1"/>
</dbReference>
<keyword evidence="1" id="KW-0472">Membrane</keyword>
<feature type="transmembrane region" description="Helical" evidence="1">
    <location>
        <begin position="18"/>
        <end position="34"/>
    </location>
</feature>
<protein>
    <recommendedName>
        <fullName evidence="4">Toxin CptA</fullName>
    </recommendedName>
</protein>
<dbReference type="OrthoDB" id="6399627at2"/>
<dbReference type="EMBL" id="CP000472">
    <property type="protein sequence ID" value="ACJ30469.1"/>
    <property type="molecule type" value="Genomic_DNA"/>
</dbReference>
<dbReference type="InterPro" id="IPR009883">
    <property type="entry name" value="YgfX"/>
</dbReference>
<feature type="transmembrane region" description="Helical" evidence="1">
    <location>
        <begin position="40"/>
        <end position="58"/>
    </location>
</feature>
<sequence length="143" mass="16607">MAVQPHSFSLYSSFGQRLSLTVVAAICFTSFLIWPYSESLLYLVSKALTFSLCCCFFVRQFWLLRHWSCQFILSADGSVRIEQQCFALKGRPIVTPFMVVFDIHCGSDEKRLVVWADMLNDTNYRHLCRLLLLSYRNRLNSDS</sequence>
<dbReference type="KEGG" id="swp:swp_3788"/>
<keyword evidence="1" id="KW-0812">Transmembrane</keyword>
<evidence type="ECO:0000256" key="1">
    <source>
        <dbReference type="SAM" id="Phobius"/>
    </source>
</evidence>
<name>B8CQK3_SHEPW</name>
<gene>
    <name evidence="2" type="ordered locus">swp_3788</name>
</gene>